<organism evidence="3 4">
    <name type="scientific">Streptomyces yaizuensis</name>
    <dbReference type="NCBI Taxonomy" id="2989713"/>
    <lineage>
        <taxon>Bacteria</taxon>
        <taxon>Bacillati</taxon>
        <taxon>Actinomycetota</taxon>
        <taxon>Actinomycetes</taxon>
        <taxon>Kitasatosporales</taxon>
        <taxon>Streptomycetaceae</taxon>
        <taxon>Streptomyces</taxon>
    </lineage>
</organism>
<gene>
    <name evidence="3" type="ORF">SYYSPA8_36985</name>
</gene>
<reference evidence="3 4" key="1">
    <citation type="submission" date="2022-10" db="EMBL/GenBank/DDBJ databases">
        <title>Draft genome sequence of Streptomyces sp. YSPA8.</title>
        <authorList>
            <person name="Moriuchi R."/>
            <person name="Dohra H."/>
            <person name="Yamamura H."/>
            <person name="Kodani S."/>
        </authorList>
    </citation>
    <scope>NUCLEOTIDE SEQUENCE [LARGE SCALE GENOMIC DNA]</scope>
    <source>
        <strain evidence="3 4">YSPA8</strain>
        <plasmid evidence="3 4">pYSPA8-1</plasmid>
    </source>
</reference>
<protein>
    <submittedName>
        <fullName evidence="3">Helix-turn-helix domain-containing protein</fullName>
    </submittedName>
</protein>
<dbReference type="InterPro" id="IPR012318">
    <property type="entry name" value="HTH_CRP"/>
</dbReference>
<keyword evidence="4" id="KW-1185">Reference proteome</keyword>
<sequence>MTLPENTVGVAVVHNPAIWEQLPNARLRGTARDVFDVLTARQEPGGHVRIYQGDIAERLNITKGAVSRAMSDLRDLGLIHPRTKQGYVLIHPLFAGYESVAHMVNHLDDPATEVWALRFPVGDMQRPRRAADARTGTGSDPDPDGGEGAPAPEARPNLRLAG</sequence>
<feature type="domain" description="HTH crp-type" evidence="2">
    <location>
        <begin position="42"/>
        <end position="89"/>
    </location>
</feature>
<dbReference type="SUPFAM" id="SSF46785">
    <property type="entry name" value="Winged helix' DNA-binding domain"/>
    <property type="match status" value="1"/>
</dbReference>
<evidence type="ECO:0000313" key="3">
    <source>
        <dbReference type="EMBL" id="BDT39515.1"/>
    </source>
</evidence>
<dbReference type="Gene3D" id="1.10.10.10">
    <property type="entry name" value="Winged helix-like DNA-binding domain superfamily/Winged helix DNA-binding domain"/>
    <property type="match status" value="1"/>
</dbReference>
<dbReference type="InterPro" id="IPR036390">
    <property type="entry name" value="WH_DNA-bd_sf"/>
</dbReference>
<dbReference type="RefSeq" id="WP_323451998.1">
    <property type="nucleotide sequence ID" value="NZ_LC735414.1"/>
</dbReference>
<dbReference type="Pfam" id="PF13545">
    <property type="entry name" value="HTH_Crp_2"/>
    <property type="match status" value="1"/>
</dbReference>
<evidence type="ECO:0000259" key="2">
    <source>
        <dbReference type="Pfam" id="PF13545"/>
    </source>
</evidence>
<accession>A0AA86IXV8</accession>
<dbReference type="AlphaFoldDB" id="A0AA86IXV8"/>
<dbReference type="EMBL" id="LC735414">
    <property type="protein sequence ID" value="BDT39515.1"/>
    <property type="molecule type" value="Genomic_DNA"/>
</dbReference>
<name>A0AA86IXV8_9ACTN</name>
<feature type="region of interest" description="Disordered" evidence="1">
    <location>
        <begin position="125"/>
        <end position="162"/>
    </location>
</feature>
<proteinExistence type="predicted"/>
<dbReference type="GO" id="GO:0003700">
    <property type="term" value="F:DNA-binding transcription factor activity"/>
    <property type="evidence" value="ECO:0007669"/>
    <property type="project" value="InterPro"/>
</dbReference>
<dbReference type="Proteomes" id="UP001291653">
    <property type="component" value="Plasmid pYSPA8-1"/>
</dbReference>
<dbReference type="InterPro" id="IPR036388">
    <property type="entry name" value="WH-like_DNA-bd_sf"/>
</dbReference>
<keyword evidence="3" id="KW-0614">Plasmid</keyword>
<evidence type="ECO:0000313" key="4">
    <source>
        <dbReference type="Proteomes" id="UP001291653"/>
    </source>
</evidence>
<geneLocation type="plasmid" evidence="3 4">
    <name>pYSPA8-1</name>
</geneLocation>
<evidence type="ECO:0000256" key="1">
    <source>
        <dbReference type="SAM" id="MobiDB-lite"/>
    </source>
</evidence>